<keyword evidence="2" id="KW-1185">Reference proteome</keyword>
<gene>
    <name evidence="1" type="ORF">RRG08_066900</name>
</gene>
<dbReference type="Proteomes" id="UP001283361">
    <property type="component" value="Unassembled WGS sequence"/>
</dbReference>
<proteinExistence type="predicted"/>
<dbReference type="EMBL" id="JAWDGP010004936">
    <property type="protein sequence ID" value="KAK3760878.1"/>
    <property type="molecule type" value="Genomic_DNA"/>
</dbReference>
<accession>A0AAE0Z134</accession>
<dbReference type="AlphaFoldDB" id="A0AAE0Z134"/>
<comment type="caution">
    <text evidence="1">The sequence shown here is derived from an EMBL/GenBank/DDBJ whole genome shotgun (WGS) entry which is preliminary data.</text>
</comment>
<evidence type="ECO:0000313" key="2">
    <source>
        <dbReference type="Proteomes" id="UP001283361"/>
    </source>
</evidence>
<organism evidence="1 2">
    <name type="scientific">Elysia crispata</name>
    <name type="common">lettuce slug</name>
    <dbReference type="NCBI Taxonomy" id="231223"/>
    <lineage>
        <taxon>Eukaryota</taxon>
        <taxon>Metazoa</taxon>
        <taxon>Spiralia</taxon>
        <taxon>Lophotrochozoa</taxon>
        <taxon>Mollusca</taxon>
        <taxon>Gastropoda</taxon>
        <taxon>Heterobranchia</taxon>
        <taxon>Euthyneura</taxon>
        <taxon>Panpulmonata</taxon>
        <taxon>Sacoglossa</taxon>
        <taxon>Placobranchoidea</taxon>
        <taxon>Plakobranchidae</taxon>
        <taxon>Elysia</taxon>
    </lineage>
</organism>
<name>A0AAE0Z134_9GAST</name>
<protein>
    <submittedName>
        <fullName evidence="1">Uncharacterized protein</fullName>
    </submittedName>
</protein>
<reference evidence="1" key="1">
    <citation type="journal article" date="2023" name="G3 (Bethesda)">
        <title>A reference genome for the long-term kleptoplast-retaining sea slug Elysia crispata morphotype clarki.</title>
        <authorList>
            <person name="Eastman K.E."/>
            <person name="Pendleton A.L."/>
            <person name="Shaikh M.A."/>
            <person name="Suttiyut T."/>
            <person name="Ogas R."/>
            <person name="Tomko P."/>
            <person name="Gavelis G."/>
            <person name="Widhalm J.R."/>
            <person name="Wisecaver J.H."/>
        </authorList>
    </citation>
    <scope>NUCLEOTIDE SEQUENCE</scope>
    <source>
        <strain evidence="1">ECLA1</strain>
    </source>
</reference>
<evidence type="ECO:0000313" key="1">
    <source>
        <dbReference type="EMBL" id="KAK3760878.1"/>
    </source>
</evidence>
<sequence length="212" mass="24462">MIKSWNDERIFTVSEDCNKTIGLIQDKEQTFPMSLLVLLLIISCWTPVEPACKSLREATSTLTIYNVSRTDPFDMEVKWICEQCRGYPITACNKLEVYAPPESPSCTVREDTESGDIKSVNVSCSTSKVYPKARCRFFREKDRKRPVTIPNPVYSHTPTVAVQQLYHFFCSHSQKHIQFSDIKCTSSHHQQFRAVSYVCFHQKLYHQLPLAN</sequence>